<evidence type="ECO:0000256" key="5">
    <source>
        <dbReference type="ARBA" id="ARBA00022741"/>
    </source>
</evidence>
<evidence type="ECO:0000259" key="12">
    <source>
        <dbReference type="PROSITE" id="PS50893"/>
    </source>
</evidence>
<evidence type="ECO:0000256" key="4">
    <source>
        <dbReference type="ARBA" id="ARBA00022692"/>
    </source>
</evidence>
<dbReference type="InterPro" id="IPR003593">
    <property type="entry name" value="AAA+_ATPase"/>
</dbReference>
<evidence type="ECO:0000256" key="10">
    <source>
        <dbReference type="SAM" id="MobiDB-lite"/>
    </source>
</evidence>
<feature type="domain" description="ABC transmembrane type-1" evidence="13">
    <location>
        <begin position="886"/>
        <end position="1165"/>
    </location>
</feature>
<evidence type="ECO:0000313" key="15">
    <source>
        <dbReference type="Proteomes" id="UP000001294"/>
    </source>
</evidence>
<feature type="transmembrane region" description="Helical" evidence="11">
    <location>
        <begin position="303"/>
        <end position="328"/>
    </location>
</feature>
<comment type="similarity">
    <text evidence="2">Belongs to the ABC transporter superfamily. ABCC family. Conjugate transporter (TC 3.A.1.208) subfamily.</text>
</comment>
<feature type="transmembrane region" description="Helical" evidence="11">
    <location>
        <begin position="1028"/>
        <end position="1045"/>
    </location>
</feature>
<feature type="transmembrane region" description="Helical" evidence="11">
    <location>
        <begin position="125"/>
        <end position="147"/>
    </location>
</feature>
<feature type="transmembrane region" description="Helical" evidence="11">
    <location>
        <begin position="483"/>
        <end position="506"/>
    </location>
</feature>
<organism evidence="14 15">
    <name type="scientific">Talaromyces marneffei (strain ATCC 18224 / CBS 334.59 / QM 7333)</name>
    <name type="common">Penicillium marneffei</name>
    <dbReference type="NCBI Taxonomy" id="441960"/>
    <lineage>
        <taxon>Eukaryota</taxon>
        <taxon>Fungi</taxon>
        <taxon>Dikarya</taxon>
        <taxon>Ascomycota</taxon>
        <taxon>Pezizomycotina</taxon>
        <taxon>Eurotiomycetes</taxon>
        <taxon>Eurotiomycetidae</taxon>
        <taxon>Eurotiales</taxon>
        <taxon>Trichocomaceae</taxon>
        <taxon>Talaromyces</taxon>
        <taxon>Talaromyces sect. Talaromyces</taxon>
    </lineage>
</organism>
<dbReference type="FunFam" id="1.20.1560.10:FF:000066">
    <property type="entry name" value="ABC multidrug transporter (Eurofung)"/>
    <property type="match status" value="1"/>
</dbReference>
<dbReference type="PANTHER" id="PTHR24223:SF345">
    <property type="entry name" value="ABC MULTIDRUG TRANSPORTER (EUROFUNG)"/>
    <property type="match status" value="1"/>
</dbReference>
<keyword evidence="6" id="KW-0067">ATP-binding</keyword>
<dbReference type="PANTHER" id="PTHR24223">
    <property type="entry name" value="ATP-BINDING CASSETTE SUB-FAMILY C"/>
    <property type="match status" value="1"/>
</dbReference>
<evidence type="ECO:0000256" key="7">
    <source>
        <dbReference type="ARBA" id="ARBA00022989"/>
    </source>
</evidence>
<comment type="subcellular location">
    <subcellularLocation>
        <location evidence="1">Membrane</location>
        <topology evidence="1">Multi-pass membrane protein</topology>
    </subcellularLocation>
</comment>
<evidence type="ECO:0000256" key="1">
    <source>
        <dbReference type="ARBA" id="ARBA00004141"/>
    </source>
</evidence>
<feature type="transmembrane region" description="Helical" evidence="11">
    <location>
        <begin position="1138"/>
        <end position="1160"/>
    </location>
</feature>
<evidence type="ECO:0000256" key="11">
    <source>
        <dbReference type="SAM" id="Phobius"/>
    </source>
</evidence>
<dbReference type="OrthoDB" id="6500128at2759"/>
<dbReference type="SUPFAM" id="SSF52540">
    <property type="entry name" value="P-loop containing nucleoside triphosphate hydrolases"/>
    <property type="match status" value="2"/>
</dbReference>
<feature type="transmembrane region" description="Helical" evidence="11">
    <location>
        <begin position="27"/>
        <end position="45"/>
    </location>
</feature>
<dbReference type="EMBL" id="DS995899">
    <property type="protein sequence ID" value="EEA27447.1"/>
    <property type="molecule type" value="Genomic_DNA"/>
</dbReference>
<evidence type="ECO:0000256" key="3">
    <source>
        <dbReference type="ARBA" id="ARBA00022448"/>
    </source>
</evidence>
<dbReference type="InterPro" id="IPR027417">
    <property type="entry name" value="P-loop_NTPase"/>
</dbReference>
<dbReference type="Pfam" id="PF00664">
    <property type="entry name" value="ABC_membrane"/>
    <property type="match status" value="2"/>
</dbReference>
<protein>
    <submittedName>
        <fullName evidence="14">ABC multidrug transporter, putative</fullName>
    </submittedName>
</protein>
<name>B6Q5N6_TALMQ</name>
<feature type="transmembrane region" description="Helical" evidence="11">
    <location>
        <begin position="880"/>
        <end position="902"/>
    </location>
</feature>
<dbReference type="FunFam" id="3.40.50.300:FF:003450">
    <property type="entry name" value="ABC multidrug transporter, putative"/>
    <property type="match status" value="1"/>
</dbReference>
<keyword evidence="4 11" id="KW-0812">Transmembrane</keyword>
<feature type="region of interest" description="Disordered" evidence="10">
    <location>
        <begin position="820"/>
        <end position="845"/>
    </location>
</feature>
<keyword evidence="7 11" id="KW-1133">Transmembrane helix</keyword>
<dbReference type="GO" id="GO:0016020">
    <property type="term" value="C:membrane"/>
    <property type="evidence" value="ECO:0007669"/>
    <property type="project" value="UniProtKB-SubCell"/>
</dbReference>
<dbReference type="Gene3D" id="1.20.1560.10">
    <property type="entry name" value="ABC transporter type 1, transmembrane domain"/>
    <property type="match status" value="2"/>
</dbReference>
<dbReference type="PhylomeDB" id="B6Q5N6"/>
<evidence type="ECO:0000256" key="8">
    <source>
        <dbReference type="ARBA" id="ARBA00023136"/>
    </source>
</evidence>
<dbReference type="SMART" id="SM00382">
    <property type="entry name" value="AAA"/>
    <property type="match status" value="2"/>
</dbReference>
<dbReference type="InterPro" id="IPR036640">
    <property type="entry name" value="ABC1_TM_sf"/>
</dbReference>
<evidence type="ECO:0000256" key="2">
    <source>
        <dbReference type="ARBA" id="ARBA00009726"/>
    </source>
</evidence>
<dbReference type="CDD" id="cd18580">
    <property type="entry name" value="ABC_6TM_ABCC_D2"/>
    <property type="match status" value="1"/>
</dbReference>
<dbReference type="InterPro" id="IPR017871">
    <property type="entry name" value="ABC_transporter-like_CS"/>
</dbReference>
<evidence type="ECO:0000313" key="14">
    <source>
        <dbReference type="EMBL" id="EEA27447.1"/>
    </source>
</evidence>
<feature type="transmembrane region" description="Helical" evidence="11">
    <location>
        <begin position="65"/>
        <end position="87"/>
    </location>
</feature>
<gene>
    <name evidence="14" type="ORF">PMAA_023240</name>
</gene>
<dbReference type="InterPro" id="IPR003439">
    <property type="entry name" value="ABC_transporter-like_ATP-bd"/>
</dbReference>
<feature type="transmembrane region" description="Helical" evidence="11">
    <location>
        <begin position="403"/>
        <end position="424"/>
    </location>
</feature>
<dbReference type="InterPro" id="IPR050173">
    <property type="entry name" value="ABC_transporter_C-like"/>
</dbReference>
<dbReference type="FunFam" id="3.40.50.300:FF:001854">
    <property type="entry name" value="ABC multidrug transporter (Eurofung)"/>
    <property type="match status" value="1"/>
</dbReference>
<keyword evidence="15" id="KW-1185">Reference proteome</keyword>
<dbReference type="InterPro" id="IPR044726">
    <property type="entry name" value="ABCC_6TM_D2"/>
</dbReference>
<accession>B6Q5N6</accession>
<keyword evidence="9" id="KW-0325">Glycoprotein</keyword>
<feature type="transmembrane region" description="Helical" evidence="11">
    <location>
        <begin position="1112"/>
        <end position="1132"/>
    </location>
</feature>
<feature type="transmembrane region" description="Helical" evidence="11">
    <location>
        <begin position="274"/>
        <end position="291"/>
    </location>
</feature>
<keyword evidence="3" id="KW-0813">Transport</keyword>
<feature type="domain" description="ABC transporter" evidence="12">
    <location>
        <begin position="1202"/>
        <end position="1459"/>
    </location>
</feature>
<dbReference type="GO" id="GO:0016887">
    <property type="term" value="F:ATP hydrolysis activity"/>
    <property type="evidence" value="ECO:0007669"/>
    <property type="project" value="InterPro"/>
</dbReference>
<keyword evidence="5" id="KW-0547">Nucleotide-binding</keyword>
<evidence type="ECO:0000259" key="13">
    <source>
        <dbReference type="PROSITE" id="PS50929"/>
    </source>
</evidence>
<feature type="transmembrane region" description="Helical" evidence="11">
    <location>
        <begin position="153"/>
        <end position="172"/>
    </location>
</feature>
<dbReference type="InterPro" id="IPR011527">
    <property type="entry name" value="ABC1_TM_dom"/>
</dbReference>
<dbReference type="HOGENOM" id="CLU_000604_27_5_1"/>
<feature type="compositionally biased region" description="Polar residues" evidence="10">
    <location>
        <begin position="823"/>
        <end position="833"/>
    </location>
</feature>
<evidence type="ECO:0000256" key="9">
    <source>
        <dbReference type="ARBA" id="ARBA00023180"/>
    </source>
</evidence>
<keyword evidence="8 11" id="KW-0472">Membrane</keyword>
<dbReference type="Proteomes" id="UP000001294">
    <property type="component" value="Unassembled WGS sequence"/>
</dbReference>
<dbReference type="PROSITE" id="PS00211">
    <property type="entry name" value="ABC_TRANSPORTER_1"/>
    <property type="match status" value="2"/>
</dbReference>
<dbReference type="CDD" id="cd03250">
    <property type="entry name" value="ABCC_MRP_domain1"/>
    <property type="match status" value="1"/>
</dbReference>
<evidence type="ECO:0000256" key="6">
    <source>
        <dbReference type="ARBA" id="ARBA00022840"/>
    </source>
</evidence>
<feature type="domain" description="ABC transmembrane type-1" evidence="13">
    <location>
        <begin position="274"/>
        <end position="541"/>
    </location>
</feature>
<dbReference type="PROSITE" id="PS50929">
    <property type="entry name" value="ABC_TM1F"/>
    <property type="match status" value="2"/>
</dbReference>
<dbReference type="GO" id="GO:0005524">
    <property type="term" value="F:ATP binding"/>
    <property type="evidence" value="ECO:0007669"/>
    <property type="project" value="UniProtKB-KW"/>
</dbReference>
<feature type="domain" description="ABC transporter" evidence="12">
    <location>
        <begin position="590"/>
        <end position="821"/>
    </location>
</feature>
<dbReference type="SUPFAM" id="SSF90123">
    <property type="entry name" value="ABC transporter transmembrane region"/>
    <property type="match status" value="2"/>
</dbReference>
<reference evidence="15" key="1">
    <citation type="journal article" date="2015" name="Genome Announc.">
        <title>Genome sequence of the AIDS-associated pathogen Penicillium marneffei (ATCC18224) and its near taxonomic relative Talaromyces stipitatus (ATCC10500).</title>
        <authorList>
            <person name="Nierman W.C."/>
            <person name="Fedorova-Abrams N.D."/>
            <person name="Andrianopoulos A."/>
        </authorList>
    </citation>
    <scope>NUCLEOTIDE SEQUENCE [LARGE SCALE GENOMIC DNA]</scope>
    <source>
        <strain evidence="15">ATCC 18224 / CBS 334.59 / QM 7333</strain>
    </source>
</reference>
<dbReference type="Pfam" id="PF00005">
    <property type="entry name" value="ABC_tran"/>
    <property type="match status" value="2"/>
</dbReference>
<dbReference type="FunFam" id="1.20.1560.10:FF:000055">
    <property type="entry name" value="ABC multidrug transporter (Eurofung)"/>
    <property type="match status" value="1"/>
</dbReference>
<feature type="transmembrane region" description="Helical" evidence="11">
    <location>
        <begin position="922"/>
        <end position="950"/>
    </location>
</feature>
<dbReference type="Gene3D" id="3.40.50.300">
    <property type="entry name" value="P-loop containing nucleotide triphosphate hydrolases"/>
    <property type="match status" value="2"/>
</dbReference>
<feature type="transmembrane region" description="Helical" evidence="11">
    <location>
        <begin position="93"/>
        <end position="113"/>
    </location>
</feature>
<dbReference type="VEuPathDB" id="FungiDB:PMAA_023240"/>
<proteinExistence type="inferred from homology"/>
<sequence length="1463" mass="161733">MPFFPEQDNILQLNEQQFDFNIQFEQLFFSIIPSVLFIITSLWRAASQLRKPTVVNAPVFQLIKLGAITGYFGIDLSLLILAVVGSFQVTSIFIASSVLKLVSTLFMIVLSLVDHSKSPRPSVLLNSYLFLTLLLDATQARTFFLSSGDKSELTYSSVFGAAIAFKVGILLLEAQRKSKWVNWDEKEHSPEESSGIFSLGVFFWLNNIFLDGYKKVLTIKDLYPLDSSLSAESLHESFSENLDYSKLKGDKFGLVKVLVHTLRTPLILPIPPRLALLGFTFAQPFFIKQLLDYLTESEADANIGYGFIGASLLIYLGIGISTALYWYFHHRMRAMTRSVLVTEIFQKATKVRMGFDTESAALTLMSTDIERINNGLRSIHDIWASIIQVIIASWMLYNQLGVVFVAPMGVVTLCSIGLAILMNFTGDSQREWMAGVQKRVGLTATVIASMKHLKISGLSDAVGGFVQKLRVEELAAGTRFNRIYLVAAFFAFVPLLISPPLTFAFSQRTLDVSRIFTSLSWLLLLTNPLSEVFQSIPEVLSGLACLGRIQSFLESEDRHEFRQVLADNKQELEVVSADVVTSSNPELQSVHSVTIKNGKFGWEADKFTLRDINTQVSKASLTIIVGPVGAGKSTLCKALLGEIPFSEGTVTLSNEFRHVGFCDQTAFLSNGSIRDNIVGFSAFNKDRYTDVIHATSLDFDLATLPQGDRTNIGSDGITLSGGQKQRVSLARALYLQTNLLVLDDVFSGLDADTEEQVFRKVFGPDGILRRRRCTVVLCTHSIKHIPAADYIIVLEDGTIVEQGSYDQLATRQGYIQRLGLSRSPDSSAPSQKSIPDKSVREANPQVLHTTTTNTSVLETDTDILRQVGDKSVYKHYFKSMGLFLAALSLLFAALFGFFTNFPTIWLKYWSDDAYSEHPTHSYAYYAGIYALLQICALISLFLLGIAVFVVSVTRAGANLHQDALRTLIRAPLRFFTATDTGVVTNLFSQDLNLIDTELPSSLLSVLYSVFQAIGQAAIILTASPFMAISYPFLAVLLYILQGFYLRTSRQLRLLDLEAKSPLYTHFLDTLKGIATLRAFGFLPEDVRKNIRLINSSQRPAYLLIMIQQWLNLVLDLVVMIMAVALTALAVRLHSNSGFIGASLVTLMNFGESLSGIVIFYTRLETSIGAISRLKTFNESVKPEDREEEDIVPPEQWPQSGVIVLNGVSASYKPEEQSNGTPNLALRDVNLSIKSGEKVAICGRTGSGKSSLIALLLKLLDPVSETLGNAVIDDIPLYRISRSALRQRIIAVPQEAVFLPDGSTFRANLDPLDTSTAEECQDVLKAVGMWNFVQERGGLDAGMSAGSLSAGQRQLLSLGRALLRRRIRARCAGLGADLPERGILLLDEVSSSVDHETERVMQEIIRTEFRGYTVVAVSHRLDMIMDFDRVVVMDTGEVVEVGNPVMLAREEGTRFGELVQAGAK</sequence>
<dbReference type="GO" id="GO:0140359">
    <property type="term" value="F:ABC-type transporter activity"/>
    <property type="evidence" value="ECO:0007669"/>
    <property type="project" value="InterPro"/>
</dbReference>
<dbReference type="PROSITE" id="PS50893">
    <property type="entry name" value="ABC_TRANSPORTER_2"/>
    <property type="match status" value="2"/>
</dbReference>